<sequence length="64" mass="7453">MDPVQHLLQTGQLQIAFKGFKGEDIVQLGLDVRCFLKLCGLRRKLILKSYMDLPIIQNFQFFIL</sequence>
<proteinExistence type="predicted"/>
<name>A0A3G5AIC3_9VIRU</name>
<organism evidence="1">
    <name type="scientific">Satyrvirus sp</name>
    <dbReference type="NCBI Taxonomy" id="2487771"/>
    <lineage>
        <taxon>Viruses</taxon>
        <taxon>Varidnaviria</taxon>
        <taxon>Bamfordvirae</taxon>
        <taxon>Nucleocytoviricota</taxon>
        <taxon>Megaviricetes</taxon>
        <taxon>Imitervirales</taxon>
        <taxon>Mimiviridae</taxon>
        <taxon>Megamimivirinae</taxon>
    </lineage>
</organism>
<gene>
    <name evidence="1" type="ORF">Satyrvirus22_7</name>
</gene>
<protein>
    <submittedName>
        <fullName evidence="1">Uncharacterized protein</fullName>
    </submittedName>
</protein>
<reference evidence="1" key="1">
    <citation type="submission" date="2018-10" db="EMBL/GenBank/DDBJ databases">
        <title>Hidden diversity of soil giant viruses.</title>
        <authorList>
            <person name="Schulz F."/>
            <person name="Alteio L."/>
            <person name="Goudeau D."/>
            <person name="Ryan E.M."/>
            <person name="Malmstrom R.R."/>
            <person name="Blanchard J."/>
            <person name="Woyke T."/>
        </authorList>
    </citation>
    <scope>NUCLEOTIDE SEQUENCE</scope>
    <source>
        <strain evidence="1">SAV1</strain>
    </source>
</reference>
<accession>A0A3G5AIC3</accession>
<evidence type="ECO:0000313" key="1">
    <source>
        <dbReference type="EMBL" id="AYV85543.1"/>
    </source>
</evidence>
<dbReference type="EMBL" id="MK072458">
    <property type="protein sequence ID" value="AYV85543.1"/>
    <property type="molecule type" value="Genomic_DNA"/>
</dbReference>